<evidence type="ECO:0000256" key="1">
    <source>
        <dbReference type="SAM" id="MobiDB-lite"/>
    </source>
</evidence>
<feature type="region of interest" description="Disordered" evidence="1">
    <location>
        <begin position="16"/>
        <end position="36"/>
    </location>
</feature>
<dbReference type="Proteomes" id="UP001172681">
    <property type="component" value="Unassembled WGS sequence"/>
</dbReference>
<accession>A0AA39D3Q5</accession>
<evidence type="ECO:0000313" key="3">
    <source>
        <dbReference type="Proteomes" id="UP001172681"/>
    </source>
</evidence>
<keyword evidence="3" id="KW-1185">Reference proteome</keyword>
<comment type="caution">
    <text evidence="2">The sequence shown here is derived from an EMBL/GenBank/DDBJ whole genome shotgun (WGS) entry which is preliminary data.</text>
</comment>
<gene>
    <name evidence="2" type="ORF">H2204_001629</name>
</gene>
<sequence length="223" mass="25837">MDWSRGRRLRLLKRTQNLAEKETQTPCTPRSNGLNNDQYSARVIEQQGEDSLQLPIGMAENNLKDEAQEHKLIDSKVQAYPSYLKVPTRQILLVKGSTCQLVMKLVEEGVSFVNISRKLARKTRTEYYSADEIEQVVQTCKALLLNGSSPLATVDWENEPIEGWWFMEDGYCEALRRQMPVSEEICGYACNDGWWKDRQKAECRDWARFGERSIGPESRRRRT</sequence>
<organism evidence="2 3">
    <name type="scientific">Knufia peltigerae</name>
    <dbReference type="NCBI Taxonomy" id="1002370"/>
    <lineage>
        <taxon>Eukaryota</taxon>
        <taxon>Fungi</taxon>
        <taxon>Dikarya</taxon>
        <taxon>Ascomycota</taxon>
        <taxon>Pezizomycotina</taxon>
        <taxon>Eurotiomycetes</taxon>
        <taxon>Chaetothyriomycetidae</taxon>
        <taxon>Chaetothyriales</taxon>
        <taxon>Trichomeriaceae</taxon>
        <taxon>Knufia</taxon>
    </lineage>
</organism>
<name>A0AA39D3Q5_9EURO</name>
<dbReference type="EMBL" id="JAPDRN010000006">
    <property type="protein sequence ID" value="KAJ9644278.1"/>
    <property type="molecule type" value="Genomic_DNA"/>
</dbReference>
<reference evidence="2" key="1">
    <citation type="submission" date="2022-10" db="EMBL/GenBank/DDBJ databases">
        <title>Culturing micro-colonial fungi from biological soil crusts in the Mojave desert and describing Neophaeococcomyces mojavensis, and introducing the new genera and species Taxawa tesnikishii.</title>
        <authorList>
            <person name="Kurbessoian T."/>
            <person name="Stajich J.E."/>
        </authorList>
    </citation>
    <scope>NUCLEOTIDE SEQUENCE</scope>
    <source>
        <strain evidence="2">TK_35</strain>
    </source>
</reference>
<protein>
    <submittedName>
        <fullName evidence="2">Uncharacterized protein</fullName>
    </submittedName>
</protein>
<dbReference type="AlphaFoldDB" id="A0AA39D3Q5"/>
<evidence type="ECO:0000313" key="2">
    <source>
        <dbReference type="EMBL" id="KAJ9644278.1"/>
    </source>
</evidence>
<proteinExistence type="predicted"/>